<feature type="domain" description="C2" evidence="2">
    <location>
        <begin position="22"/>
        <end position="74"/>
    </location>
</feature>
<evidence type="ECO:0000313" key="5">
    <source>
        <dbReference type="Proteomes" id="UP000243200"/>
    </source>
</evidence>
<gene>
    <name evidence="4" type="primary">MCA1</name>
    <name evidence="4" type="ORF">POWCR01_110018800</name>
</gene>
<dbReference type="SUPFAM" id="SSF49562">
    <property type="entry name" value="C2 domain (Calcium/lipid-binding domain, CaLB)"/>
    <property type="match status" value="1"/>
</dbReference>
<dbReference type="GO" id="GO:0005737">
    <property type="term" value="C:cytoplasm"/>
    <property type="evidence" value="ECO:0007669"/>
    <property type="project" value="TreeGrafter"/>
</dbReference>
<evidence type="ECO:0000259" key="2">
    <source>
        <dbReference type="Pfam" id="PF00168"/>
    </source>
</evidence>
<dbReference type="OrthoDB" id="3223806at2759"/>
<dbReference type="AlphaFoldDB" id="A0A1C3KTZ7"/>
<dbReference type="EMBL" id="LT594515">
    <property type="protein sequence ID" value="SBT77599.1"/>
    <property type="molecule type" value="Genomic_DNA"/>
</dbReference>
<dbReference type="SUPFAM" id="SSF52129">
    <property type="entry name" value="Caspase-like"/>
    <property type="match status" value="1"/>
</dbReference>
<dbReference type="VEuPathDB" id="PlasmoDB:POWCR01_110018800"/>
<organism evidence="4 5">
    <name type="scientific">Plasmodium ovale</name>
    <name type="common">malaria parasite P. ovale</name>
    <dbReference type="NCBI Taxonomy" id="36330"/>
    <lineage>
        <taxon>Eukaryota</taxon>
        <taxon>Sar</taxon>
        <taxon>Alveolata</taxon>
        <taxon>Apicomplexa</taxon>
        <taxon>Aconoidasida</taxon>
        <taxon>Haemosporida</taxon>
        <taxon>Plasmodiidae</taxon>
        <taxon>Plasmodium</taxon>
        <taxon>Plasmodium (Plasmodium)</taxon>
    </lineage>
</organism>
<dbReference type="PANTHER" id="PTHR48104">
    <property type="entry name" value="METACASPASE-4"/>
    <property type="match status" value="1"/>
</dbReference>
<dbReference type="InterPro" id="IPR011600">
    <property type="entry name" value="Pept_C14_caspase"/>
</dbReference>
<name>A0A1C3KTZ7_PLAOA</name>
<dbReference type="Gene3D" id="3.40.50.12660">
    <property type="match status" value="1"/>
</dbReference>
<dbReference type="Gene3D" id="2.60.40.150">
    <property type="entry name" value="C2 domain"/>
    <property type="match status" value="1"/>
</dbReference>
<dbReference type="Pfam" id="PF00168">
    <property type="entry name" value="C2"/>
    <property type="match status" value="1"/>
</dbReference>
<comment type="similarity">
    <text evidence="1">Belongs to the peptidase C14B family.</text>
</comment>
<dbReference type="InterPro" id="IPR029030">
    <property type="entry name" value="Caspase-like_dom_sf"/>
</dbReference>
<dbReference type="GO" id="GO:0006508">
    <property type="term" value="P:proteolysis"/>
    <property type="evidence" value="ECO:0007669"/>
    <property type="project" value="InterPro"/>
</dbReference>
<dbReference type="VEuPathDB" id="PlasmoDB:PocGH01_11024700"/>
<evidence type="ECO:0000259" key="3">
    <source>
        <dbReference type="Pfam" id="PF00656"/>
    </source>
</evidence>
<dbReference type="InterPro" id="IPR000008">
    <property type="entry name" value="C2_dom"/>
</dbReference>
<dbReference type="Proteomes" id="UP000243200">
    <property type="component" value="Chromosome 11"/>
</dbReference>
<dbReference type="InterPro" id="IPR050452">
    <property type="entry name" value="Metacaspase"/>
</dbReference>
<proteinExistence type="inferred from homology"/>
<evidence type="ECO:0000313" key="4">
    <source>
        <dbReference type="EMBL" id="SBT77599.1"/>
    </source>
</evidence>
<dbReference type="PANTHER" id="PTHR48104:SF30">
    <property type="entry name" value="METACASPASE-1"/>
    <property type="match status" value="1"/>
</dbReference>
<dbReference type="InterPro" id="IPR035892">
    <property type="entry name" value="C2_domain_sf"/>
</dbReference>
<dbReference type="Pfam" id="PF00656">
    <property type="entry name" value="Peptidase_C14"/>
    <property type="match status" value="1"/>
</dbReference>
<protein>
    <submittedName>
        <fullName evidence="4">Metacaspase 1, putative</fullName>
    </submittedName>
</protein>
<feature type="domain" description="Peptidase C14 caspase" evidence="3">
    <location>
        <begin position="334"/>
        <end position="575"/>
    </location>
</feature>
<evidence type="ECO:0000256" key="1">
    <source>
        <dbReference type="ARBA" id="ARBA00009005"/>
    </source>
</evidence>
<dbReference type="GO" id="GO:0004197">
    <property type="term" value="F:cysteine-type endopeptidase activity"/>
    <property type="evidence" value="ECO:0007669"/>
    <property type="project" value="InterPro"/>
</dbReference>
<reference evidence="4 5" key="1">
    <citation type="submission" date="2016-06" db="EMBL/GenBank/DDBJ databases">
        <authorList>
            <consortium name="Pathogen Informatics"/>
        </authorList>
    </citation>
    <scope>NUCLEOTIDE SEQUENCE [LARGE SCALE GENOMIC DNA]</scope>
    <source>
        <strain evidence="4">PowCR01</strain>
    </source>
</reference>
<accession>A0A1C3KTZ7</accession>
<sequence length="646" mass="74075">MEKIYMKIYELSFLDDVGYGAYYVKIYWQNRKHKTSIQRDGYYFFNESFLLPVENVRNEKNETLSVEVWESGILNRKIAYTFFMLDIIRKERTIKEKIKLIDVFKECTLELSVNMITCQGDITFFNVKELCPTSTDREIRDAILRNKQESDVVRELKNGQCFSKSLYAYRGEPLNCNTDVSHTGKHSLHRDIPFCENKYVFPPIGDIHNNVRSSTPFIPSHVPSTNNHYVYNPNPSCNQWGFADVQTVPSSSGFSNWSAHNVCYGGSNKPYTAHLSVPPTIEHTIPIGINMSSGRTRQEGSGNSCTYGNHANMYSGMVVSPYSEKILYFSTGNKKKALLIGINYYGSNKELRGCTNDTIRMKELLISKYNFYDSSMNILRLIDNETDPNYRPTRKNILSALAWLTRDNNMGDVFFFLYSGRGTQKEDPTCIEEDGYNEAIVPCDFRTEGEIIDDELHKYLIQPLNNGVKLIAVMDCSNSGSCLDLAYKYKVKQKKWKEVKNPFHVVCDVSQFSACKDKELSNELYSSRQEAPGGSLVTAMTNVLNTAHTYNPTYDYLLQKINTHIKSHSTQSATFMSSQKFALDRNFDFDHILRNTNENLGQNINKLCKKKKKKKRQLKVGSLYMRATFLYHAAGVHACMYACMHA</sequence>
<dbReference type="CDD" id="cd00030">
    <property type="entry name" value="C2"/>
    <property type="match status" value="1"/>
</dbReference>